<sequence length="339" mass="37802">MHSNPFPFVSIIALLSLLAIHTQAQEQEQEQRWYQVELLIFSQPEADTGEQWDALPQLAYPGTARFLIYPEQVAARRAEHPGISELDEFGRLWLRAEQNNDGAIMEAEALPTAADSRVTVEPANAAAASSAMQPTPFVALPLGESEFYGKAAYMQRSGGYRTLFHERWVQPVLGKDSAIPLVIDRSGDSGDWPLLQGSVKIHISRYLHLETNLWLNTRGEYFPNNAWRMPAPPLGPPAVIVEEAEPVPEEEPYFVSAPAQPGTLDTPDPNEPIAEVEDTGPVYPWRHAVLLQQKRRMRSNEVHYIDHPLLGVVIRFTPLDEDQLKAMADTELAGATALN</sequence>
<feature type="signal peptide" evidence="1">
    <location>
        <begin position="1"/>
        <end position="24"/>
    </location>
</feature>
<keyword evidence="3" id="KW-1185">Reference proteome</keyword>
<feature type="chain" id="PRO_5014626546" description="Peptidoglycan-binding protein CsiV" evidence="1">
    <location>
        <begin position="25"/>
        <end position="339"/>
    </location>
</feature>
<dbReference type="AlphaFoldDB" id="A0A2N5X4T7"/>
<accession>A0A2N5X4T7</accession>
<evidence type="ECO:0000313" key="3">
    <source>
        <dbReference type="Proteomes" id="UP000235005"/>
    </source>
</evidence>
<dbReference type="EMBL" id="PKUS01000007">
    <property type="protein sequence ID" value="PLW69492.1"/>
    <property type="molecule type" value="Genomic_DNA"/>
</dbReference>
<comment type="caution">
    <text evidence="2">The sequence shown here is derived from an EMBL/GenBank/DDBJ whole genome shotgun (WGS) entry which is preliminary data.</text>
</comment>
<name>A0A2N5X4T7_9GAMM</name>
<organism evidence="2 3">
    <name type="scientific">Pseudohalioglobus lutimaris</name>
    <dbReference type="NCBI Taxonomy" id="1737061"/>
    <lineage>
        <taxon>Bacteria</taxon>
        <taxon>Pseudomonadati</taxon>
        <taxon>Pseudomonadota</taxon>
        <taxon>Gammaproteobacteria</taxon>
        <taxon>Cellvibrionales</taxon>
        <taxon>Halieaceae</taxon>
        <taxon>Pseudohalioglobus</taxon>
    </lineage>
</organism>
<evidence type="ECO:0008006" key="4">
    <source>
        <dbReference type="Google" id="ProtNLM"/>
    </source>
</evidence>
<protein>
    <recommendedName>
        <fullName evidence="4">Peptidoglycan-binding protein CsiV</fullName>
    </recommendedName>
</protein>
<dbReference type="Proteomes" id="UP000235005">
    <property type="component" value="Unassembled WGS sequence"/>
</dbReference>
<evidence type="ECO:0000313" key="2">
    <source>
        <dbReference type="EMBL" id="PLW69492.1"/>
    </source>
</evidence>
<proteinExistence type="predicted"/>
<dbReference type="InterPro" id="IPR021241">
    <property type="entry name" value="CsiV"/>
</dbReference>
<dbReference type="RefSeq" id="WP_101517804.1">
    <property type="nucleotide sequence ID" value="NZ_PKUS01000007.1"/>
</dbReference>
<gene>
    <name evidence="2" type="ORF">C0039_08190</name>
</gene>
<dbReference type="Pfam" id="PF10972">
    <property type="entry name" value="CsiV"/>
    <property type="match status" value="1"/>
</dbReference>
<keyword evidence="1" id="KW-0732">Signal</keyword>
<dbReference type="OrthoDB" id="5566524at2"/>
<reference evidence="2 3" key="1">
    <citation type="submission" date="2018-01" db="EMBL/GenBank/DDBJ databases">
        <title>The draft genome sequence of Halioglobus lutimaris HF004.</title>
        <authorList>
            <person name="Du Z.-J."/>
            <person name="Shi M.-J."/>
        </authorList>
    </citation>
    <scope>NUCLEOTIDE SEQUENCE [LARGE SCALE GENOMIC DNA]</scope>
    <source>
        <strain evidence="2 3">HF004</strain>
    </source>
</reference>
<evidence type="ECO:0000256" key="1">
    <source>
        <dbReference type="SAM" id="SignalP"/>
    </source>
</evidence>